<dbReference type="GO" id="GO:0051287">
    <property type="term" value="F:NAD binding"/>
    <property type="evidence" value="ECO:0007669"/>
    <property type="project" value="InterPro"/>
</dbReference>
<comment type="caution">
    <text evidence="3">The sequence shown here is derived from an EMBL/GenBank/DDBJ whole genome shotgun (WGS) entry which is preliminary data.</text>
</comment>
<reference evidence="3 4" key="1">
    <citation type="submission" date="2018-11" db="EMBL/GenBank/DDBJ databases">
        <title>Draft genome sequence of Cellulomonas takizawaensis strain TKZ-21.</title>
        <authorList>
            <person name="Yamamura H."/>
            <person name="Hayashi T."/>
            <person name="Hamada M."/>
            <person name="Serisawa Y."/>
            <person name="Matsuyama K."/>
            <person name="Nakagawa Y."/>
            <person name="Otoguro M."/>
            <person name="Yanagida F."/>
            <person name="Hayakawa M."/>
        </authorList>
    </citation>
    <scope>NUCLEOTIDE SEQUENCE [LARGE SCALE GENOMIC DNA]</scope>
    <source>
        <strain evidence="3 4">TKZ-21</strain>
    </source>
</reference>
<keyword evidence="4" id="KW-1185">Reference proteome</keyword>
<dbReference type="EMBL" id="BHYL01000158">
    <property type="protein sequence ID" value="GCD20490.1"/>
    <property type="molecule type" value="Genomic_DNA"/>
</dbReference>
<dbReference type="InterPro" id="IPR000534">
    <property type="entry name" value="Semialdehyde_DH_NAD-bd"/>
</dbReference>
<feature type="compositionally biased region" description="Polar residues" evidence="1">
    <location>
        <begin position="355"/>
        <end position="368"/>
    </location>
</feature>
<sequence length="414" mass="42291">MSAVPFAFLVHPRARVSDDLARVWSPLGRVPEGVADRAVRRLPLRPFTMARVHLPDVTPDPVGRVVLVPFGARHMLEAPHAARDRVGAAVDLAARRGAGIVGLGALTATVTSGGSTLAGRTDIGVTNGNAYTAAIVEDQLRALLAAQPDRARRVAVVGATGSVGTTLVRLLARDRAVEHLTLVARAGGRLGALAGEVCRRVPTTISTDLHDVRACDVVVLLTAAADAVLRSEHLAPGAVVLDATQPRNTSPDLLVERPDVTVVDGGVVSVPGLRLRGGDIGQPPGFTYGCFAETALLALSGHTGHFSLGVPTLDQVDHVRAIARRFASLGFRAAPPTTFGRPLAVPAADPHPTVLATTSPATRASSPHTPREPATTAGSPAVVGGPGGASTSATGVEAVDGVTGRALVAAGAAR</sequence>
<evidence type="ECO:0000256" key="1">
    <source>
        <dbReference type="SAM" id="MobiDB-lite"/>
    </source>
</evidence>
<feature type="domain" description="Semialdehyde dehydrogenase NAD-binding" evidence="2">
    <location>
        <begin position="153"/>
        <end position="265"/>
    </location>
</feature>
<dbReference type="RefSeq" id="WP_235843443.1">
    <property type="nucleotide sequence ID" value="NZ_BHYL01000158.1"/>
</dbReference>
<dbReference type="SUPFAM" id="SSF51735">
    <property type="entry name" value="NAD(P)-binding Rossmann-fold domains"/>
    <property type="match status" value="1"/>
</dbReference>
<evidence type="ECO:0000259" key="2">
    <source>
        <dbReference type="SMART" id="SM00859"/>
    </source>
</evidence>
<proteinExistence type="predicted"/>
<evidence type="ECO:0000313" key="3">
    <source>
        <dbReference type="EMBL" id="GCD20490.1"/>
    </source>
</evidence>
<evidence type="ECO:0000313" key="4">
    <source>
        <dbReference type="Proteomes" id="UP000288246"/>
    </source>
</evidence>
<protein>
    <submittedName>
        <fullName evidence="3">Shikimate 5-dehydrogenase</fullName>
    </submittedName>
</protein>
<feature type="compositionally biased region" description="Low complexity" evidence="1">
    <location>
        <begin position="376"/>
        <end position="396"/>
    </location>
</feature>
<name>A0A401V0Q9_9CELL</name>
<dbReference type="AlphaFoldDB" id="A0A401V0Q9"/>
<dbReference type="Gene3D" id="3.40.50.720">
    <property type="entry name" value="NAD(P)-binding Rossmann-like Domain"/>
    <property type="match status" value="1"/>
</dbReference>
<dbReference type="SMART" id="SM00859">
    <property type="entry name" value="Semialdhyde_dh"/>
    <property type="match status" value="1"/>
</dbReference>
<feature type="region of interest" description="Disordered" evidence="1">
    <location>
        <begin position="348"/>
        <end position="396"/>
    </location>
</feature>
<gene>
    <name evidence="3" type="ORF">CTKZ_20520</name>
</gene>
<dbReference type="Pfam" id="PF01118">
    <property type="entry name" value="Semialdhyde_dh"/>
    <property type="match status" value="1"/>
</dbReference>
<dbReference type="InterPro" id="IPR036291">
    <property type="entry name" value="NAD(P)-bd_dom_sf"/>
</dbReference>
<dbReference type="GO" id="GO:0016620">
    <property type="term" value="F:oxidoreductase activity, acting on the aldehyde or oxo group of donors, NAD or NADP as acceptor"/>
    <property type="evidence" value="ECO:0007669"/>
    <property type="project" value="InterPro"/>
</dbReference>
<accession>A0A401V0Q9</accession>
<dbReference type="Proteomes" id="UP000288246">
    <property type="component" value="Unassembled WGS sequence"/>
</dbReference>
<organism evidence="3 4">
    <name type="scientific">Cellulomonas algicola</name>
    <dbReference type="NCBI Taxonomy" id="2071633"/>
    <lineage>
        <taxon>Bacteria</taxon>
        <taxon>Bacillati</taxon>
        <taxon>Actinomycetota</taxon>
        <taxon>Actinomycetes</taxon>
        <taxon>Micrococcales</taxon>
        <taxon>Cellulomonadaceae</taxon>
        <taxon>Cellulomonas</taxon>
    </lineage>
</organism>